<evidence type="ECO:0000313" key="2">
    <source>
        <dbReference type="Proteomes" id="UP000327118"/>
    </source>
</evidence>
<reference evidence="2" key="1">
    <citation type="submission" date="2019-04" db="EMBL/GenBank/DDBJ databases">
        <title>Friends and foes A comparative genomics studyof 23 Aspergillus species from section Flavi.</title>
        <authorList>
            <consortium name="DOE Joint Genome Institute"/>
            <person name="Kjaerbolling I."/>
            <person name="Vesth T."/>
            <person name="Frisvad J.C."/>
            <person name="Nybo J.L."/>
            <person name="Theobald S."/>
            <person name="Kildgaard S."/>
            <person name="Isbrandt T."/>
            <person name="Kuo A."/>
            <person name="Sato A."/>
            <person name="Lyhne E.K."/>
            <person name="Kogle M.E."/>
            <person name="Wiebenga A."/>
            <person name="Kun R.S."/>
            <person name="Lubbers R.J."/>
            <person name="Makela M.R."/>
            <person name="Barry K."/>
            <person name="Chovatia M."/>
            <person name="Clum A."/>
            <person name="Daum C."/>
            <person name="Haridas S."/>
            <person name="He G."/>
            <person name="LaButti K."/>
            <person name="Lipzen A."/>
            <person name="Mondo S."/>
            <person name="Riley R."/>
            <person name="Salamov A."/>
            <person name="Simmons B.A."/>
            <person name="Magnuson J.K."/>
            <person name="Henrissat B."/>
            <person name="Mortensen U.H."/>
            <person name="Larsen T.O."/>
            <person name="Devries R.P."/>
            <person name="Grigoriev I.V."/>
            <person name="Machida M."/>
            <person name="Baker S.E."/>
            <person name="Andersen M.R."/>
        </authorList>
    </citation>
    <scope>NUCLEOTIDE SEQUENCE [LARGE SCALE GENOMIC DNA]</scope>
    <source>
        <strain evidence="2">CBS 553.77</strain>
    </source>
</reference>
<sequence length="647" mass="71480">MARCLGSRSRLGPRRPLLFQLLLSQPFLRHASANAKWGNPLSHSKPTPSQLLRFALTGTTQPARHESFTSHMDQHLRELFSEQWPSDNPPPLPPWSSLQQRTTGSHKKAVLKALKGSTKSLQHLRLLIENNVNDGQGGALLQTERCRFLAQTLERCQRHDSYGEILSTINVIITRLGRLGVPISHSLFTLGMYYSCLAFSASALKWHLKGYLSLGPERLDPESSAPLVEALNISLRLLSFQEPGYNTSEMLNIVTGESTDGDFSEHNLHSIMPWANHEDSPLPVGQYLSLLARLRSKQVLQEVWDRTLKGLGPDSPPHVFQSAYDCVEALIEVGNSSKATAHLEEISKCANGSLPGLSKFRGLRSVLAAEGMAQVLPQLAGKEYLSILETQLGNMEKRLGITWDRQKSVHTSISNPPCISSKQPLLTVDGDSTGYGSSVRLIAEIQALGCSKSMLELGKIVDLLDEYGGDQVHVSLSSKEAAHYDFSWFPERSPIAFSNSLSLEETDKPKPWSPSSLGLLRVRPHNDGIHLAVERSLHLMQLGYLVVRPKLTHQVDLGETQRWEETGHIVTWDRVFGRFVSIFVGKSCGDLEPDKPWIVADPSLGLDAVMTISPGNDLLDQIDMNPPFGNSGRGYCVDVDPGPDLDL</sequence>
<dbReference type="Proteomes" id="UP000327118">
    <property type="component" value="Unassembled WGS sequence"/>
</dbReference>
<dbReference type="OrthoDB" id="4442598at2759"/>
<keyword evidence="2" id="KW-1185">Reference proteome</keyword>
<gene>
    <name evidence="1" type="ORF">BDV28DRAFT_140756</name>
</gene>
<dbReference type="EMBL" id="ML739285">
    <property type="protein sequence ID" value="KAE8349674.1"/>
    <property type="molecule type" value="Genomic_DNA"/>
</dbReference>
<proteinExistence type="predicted"/>
<protein>
    <submittedName>
        <fullName evidence="1">Uncharacterized protein</fullName>
    </submittedName>
</protein>
<name>A0A5N6YW43_9EURO</name>
<accession>A0A5N6YW43</accession>
<evidence type="ECO:0000313" key="1">
    <source>
        <dbReference type="EMBL" id="KAE8349674.1"/>
    </source>
</evidence>
<organism evidence="1 2">
    <name type="scientific">Aspergillus coremiiformis</name>
    <dbReference type="NCBI Taxonomy" id="138285"/>
    <lineage>
        <taxon>Eukaryota</taxon>
        <taxon>Fungi</taxon>
        <taxon>Dikarya</taxon>
        <taxon>Ascomycota</taxon>
        <taxon>Pezizomycotina</taxon>
        <taxon>Eurotiomycetes</taxon>
        <taxon>Eurotiomycetidae</taxon>
        <taxon>Eurotiales</taxon>
        <taxon>Aspergillaceae</taxon>
        <taxon>Aspergillus</taxon>
        <taxon>Aspergillus subgen. Circumdati</taxon>
    </lineage>
</organism>
<dbReference type="AlphaFoldDB" id="A0A5N6YW43"/>